<organism evidence="3 4">
    <name type="scientific">Ditylenchus destructor</name>
    <dbReference type="NCBI Taxonomy" id="166010"/>
    <lineage>
        <taxon>Eukaryota</taxon>
        <taxon>Metazoa</taxon>
        <taxon>Ecdysozoa</taxon>
        <taxon>Nematoda</taxon>
        <taxon>Chromadorea</taxon>
        <taxon>Rhabditida</taxon>
        <taxon>Tylenchina</taxon>
        <taxon>Tylenchomorpha</taxon>
        <taxon>Sphaerularioidea</taxon>
        <taxon>Anguinidae</taxon>
        <taxon>Anguininae</taxon>
        <taxon>Ditylenchus</taxon>
    </lineage>
</organism>
<evidence type="ECO:0000313" key="4">
    <source>
        <dbReference type="Proteomes" id="UP001201812"/>
    </source>
</evidence>
<dbReference type="Proteomes" id="UP001201812">
    <property type="component" value="Unassembled WGS sequence"/>
</dbReference>
<reference evidence="3" key="1">
    <citation type="submission" date="2022-01" db="EMBL/GenBank/DDBJ databases">
        <title>Genome Sequence Resource for Two Populations of Ditylenchus destructor, the Migratory Endoparasitic Phytonematode.</title>
        <authorList>
            <person name="Zhang H."/>
            <person name="Lin R."/>
            <person name="Xie B."/>
        </authorList>
    </citation>
    <scope>NUCLEOTIDE SEQUENCE</scope>
    <source>
        <strain evidence="3">BazhouSP</strain>
    </source>
</reference>
<evidence type="ECO:0000256" key="2">
    <source>
        <dbReference type="SAM" id="SignalP"/>
    </source>
</evidence>
<feature type="signal peptide" evidence="2">
    <location>
        <begin position="1"/>
        <end position="22"/>
    </location>
</feature>
<keyword evidence="3" id="KW-0121">Carboxypeptidase</keyword>
<dbReference type="SUPFAM" id="SSF53474">
    <property type="entry name" value="alpha/beta-Hydrolases"/>
    <property type="match status" value="1"/>
</dbReference>
<dbReference type="AlphaFoldDB" id="A0AAD4QXG6"/>
<sequence length="418" mass="47457">MVLFYINFFVFLTVTIFLLSEAYIQNGTDEILRLPGWESELSSKQFSGFLSATKINLLHYWFVESQSQPASDPLVFWFNGGPGCSSMLGFLKEMGPYRASNDGQALIENHDAWNKFSNVIYIESPVYVWYSYASDGETVHMNDDTTADENYAAMKSFFLKHPKFRNHSVYIIGESYSGIYVPTLYKRVSDGQKEFPINLKGLGIANGFVNADLNANTVYEFFYGHGLVDEGMWNKVKTECCNGCMSGCNFTSHPSQVCRDMASNLWPRNKFLNAYDIIRLCDRNVRKDVRSALNIPESLGTWEICSRSVKLTYKNQYDDVSQFIKEALGEGVRVLMFYGDTDAACNFIHGQRFAESLGFPTKEAKQGWYYNNQTAGYKTVYEKGLTFITVAGVGHMSAEWKPAEVAYAIKQFLNDQPI</sequence>
<dbReference type="EMBL" id="JAKKPZ010000105">
    <property type="protein sequence ID" value="KAI1702089.1"/>
    <property type="molecule type" value="Genomic_DNA"/>
</dbReference>
<dbReference type="InterPro" id="IPR029058">
    <property type="entry name" value="AB_hydrolase_fold"/>
</dbReference>
<dbReference type="PANTHER" id="PTHR11802:SF418">
    <property type="entry name" value="SERINE CARBOXYPEPTIDASE CTSA-1.1"/>
    <property type="match status" value="1"/>
</dbReference>
<evidence type="ECO:0000256" key="1">
    <source>
        <dbReference type="ARBA" id="ARBA00009431"/>
    </source>
</evidence>
<dbReference type="GO" id="GO:0004185">
    <property type="term" value="F:serine-type carboxypeptidase activity"/>
    <property type="evidence" value="ECO:0007669"/>
    <property type="project" value="InterPro"/>
</dbReference>
<keyword evidence="3" id="KW-0645">Protease</keyword>
<protein>
    <submittedName>
        <fullName evidence="3">Serine carboxypeptidase domain-containing protein</fullName>
    </submittedName>
</protein>
<dbReference type="GO" id="GO:0006508">
    <property type="term" value="P:proteolysis"/>
    <property type="evidence" value="ECO:0007669"/>
    <property type="project" value="InterPro"/>
</dbReference>
<comment type="caution">
    <text evidence="3">The sequence shown here is derived from an EMBL/GenBank/DDBJ whole genome shotgun (WGS) entry which is preliminary data.</text>
</comment>
<dbReference type="PANTHER" id="PTHR11802">
    <property type="entry name" value="SERINE PROTEASE FAMILY S10 SERINE CARBOXYPEPTIDASE"/>
    <property type="match status" value="1"/>
</dbReference>
<accession>A0AAD4QXG6</accession>
<keyword evidence="3" id="KW-0378">Hydrolase</keyword>
<dbReference type="PRINTS" id="PR00724">
    <property type="entry name" value="CRBOXYPTASEC"/>
</dbReference>
<feature type="chain" id="PRO_5042271379" evidence="2">
    <location>
        <begin position="23"/>
        <end position="418"/>
    </location>
</feature>
<dbReference type="InterPro" id="IPR001563">
    <property type="entry name" value="Peptidase_S10"/>
</dbReference>
<dbReference type="Gene3D" id="3.40.50.1820">
    <property type="entry name" value="alpha/beta hydrolase"/>
    <property type="match status" value="1"/>
</dbReference>
<gene>
    <name evidence="3" type="ORF">DdX_15681</name>
</gene>
<evidence type="ECO:0000313" key="3">
    <source>
        <dbReference type="EMBL" id="KAI1702089.1"/>
    </source>
</evidence>
<comment type="similarity">
    <text evidence="1">Belongs to the peptidase S10 family.</text>
</comment>
<name>A0AAD4QXG6_9BILA</name>
<keyword evidence="4" id="KW-1185">Reference proteome</keyword>
<proteinExistence type="inferred from homology"/>
<keyword evidence="2" id="KW-0732">Signal</keyword>
<dbReference type="Pfam" id="PF00450">
    <property type="entry name" value="Peptidase_S10"/>
    <property type="match status" value="2"/>
</dbReference>